<evidence type="ECO:0000259" key="10">
    <source>
        <dbReference type="PROSITE" id="PS50032"/>
    </source>
</evidence>
<evidence type="ECO:0000313" key="11">
    <source>
        <dbReference type="EnsemblMetazoa" id="AALB010140-PA"/>
    </source>
</evidence>
<dbReference type="AlphaFoldDB" id="A0A182FUA5"/>
<feature type="region of interest" description="Disordered" evidence="9">
    <location>
        <begin position="95"/>
        <end position="288"/>
    </location>
</feature>
<evidence type="ECO:0000256" key="1">
    <source>
        <dbReference type="ARBA" id="ARBA00012513"/>
    </source>
</evidence>
<dbReference type="VEuPathDB" id="VectorBase:AALB010140"/>
<feature type="domain" description="KA1" evidence="10">
    <location>
        <begin position="41"/>
        <end position="90"/>
    </location>
</feature>
<keyword evidence="6" id="KW-0067">ATP-binding</keyword>
<evidence type="ECO:0000313" key="12">
    <source>
        <dbReference type="Proteomes" id="UP000069272"/>
    </source>
</evidence>
<evidence type="ECO:0000256" key="3">
    <source>
        <dbReference type="ARBA" id="ARBA00022679"/>
    </source>
</evidence>
<dbReference type="InterPro" id="IPR028375">
    <property type="entry name" value="KA1/Ssp2_C"/>
</dbReference>
<evidence type="ECO:0000256" key="2">
    <source>
        <dbReference type="ARBA" id="ARBA00022527"/>
    </source>
</evidence>
<feature type="compositionally biased region" description="Acidic residues" evidence="9">
    <location>
        <begin position="98"/>
        <end position="119"/>
    </location>
</feature>
<proteinExistence type="predicted"/>
<dbReference type="GO" id="GO:0004674">
    <property type="term" value="F:protein serine/threonine kinase activity"/>
    <property type="evidence" value="ECO:0007669"/>
    <property type="project" value="UniProtKB-KW"/>
</dbReference>
<evidence type="ECO:0000256" key="9">
    <source>
        <dbReference type="SAM" id="MobiDB-lite"/>
    </source>
</evidence>
<keyword evidence="12" id="KW-1185">Reference proteome</keyword>
<feature type="compositionally biased region" description="Basic and acidic residues" evidence="9">
    <location>
        <begin position="187"/>
        <end position="216"/>
    </location>
</feature>
<feature type="compositionally biased region" description="Basic and acidic residues" evidence="9">
    <location>
        <begin position="264"/>
        <end position="280"/>
    </location>
</feature>
<dbReference type="SUPFAM" id="SSF103243">
    <property type="entry name" value="KA1-like"/>
    <property type="match status" value="1"/>
</dbReference>
<feature type="compositionally biased region" description="Gly residues" evidence="9">
    <location>
        <begin position="124"/>
        <end position="149"/>
    </location>
</feature>
<comment type="catalytic activity">
    <reaction evidence="7">
        <text>L-threonyl-[protein] + ATP = O-phospho-L-threonyl-[protein] + ADP + H(+)</text>
        <dbReference type="Rhea" id="RHEA:46608"/>
        <dbReference type="Rhea" id="RHEA-COMP:11060"/>
        <dbReference type="Rhea" id="RHEA-COMP:11605"/>
        <dbReference type="ChEBI" id="CHEBI:15378"/>
        <dbReference type="ChEBI" id="CHEBI:30013"/>
        <dbReference type="ChEBI" id="CHEBI:30616"/>
        <dbReference type="ChEBI" id="CHEBI:61977"/>
        <dbReference type="ChEBI" id="CHEBI:456216"/>
        <dbReference type="EC" id="2.7.11.1"/>
    </reaction>
</comment>
<keyword evidence="5" id="KW-0418">Kinase</keyword>
<dbReference type="GO" id="GO:0005524">
    <property type="term" value="F:ATP binding"/>
    <property type="evidence" value="ECO:0007669"/>
    <property type="project" value="UniProtKB-KW"/>
</dbReference>
<dbReference type="EnsemblMetazoa" id="AALB010140-RA">
    <property type="protein sequence ID" value="AALB010140-PA"/>
    <property type="gene ID" value="AALB010140"/>
</dbReference>
<keyword evidence="2" id="KW-0723">Serine/threonine-protein kinase</keyword>
<dbReference type="Pfam" id="PF02149">
    <property type="entry name" value="KA1"/>
    <property type="match status" value="1"/>
</dbReference>
<accession>A0A182FUA5</accession>
<dbReference type="Proteomes" id="UP000069272">
    <property type="component" value="Chromosome 3R"/>
</dbReference>
<dbReference type="FunFam" id="3.30.310.80:FF:000001">
    <property type="entry name" value="Non-specific serine/threonine protein kinase"/>
    <property type="match status" value="1"/>
</dbReference>
<evidence type="ECO:0000256" key="4">
    <source>
        <dbReference type="ARBA" id="ARBA00022741"/>
    </source>
</evidence>
<keyword evidence="4" id="KW-0547">Nucleotide-binding</keyword>
<reference evidence="11" key="2">
    <citation type="submission" date="2022-08" db="UniProtKB">
        <authorList>
            <consortium name="EnsemblMetazoa"/>
        </authorList>
    </citation>
    <scope>IDENTIFICATION</scope>
    <source>
        <strain evidence="11">STECLA/ALBI9_A</strain>
    </source>
</reference>
<organism evidence="11 12">
    <name type="scientific">Anopheles albimanus</name>
    <name type="common">New world malaria mosquito</name>
    <dbReference type="NCBI Taxonomy" id="7167"/>
    <lineage>
        <taxon>Eukaryota</taxon>
        <taxon>Metazoa</taxon>
        <taxon>Ecdysozoa</taxon>
        <taxon>Arthropoda</taxon>
        <taxon>Hexapoda</taxon>
        <taxon>Insecta</taxon>
        <taxon>Pterygota</taxon>
        <taxon>Neoptera</taxon>
        <taxon>Endopterygota</taxon>
        <taxon>Diptera</taxon>
        <taxon>Nematocera</taxon>
        <taxon>Culicoidea</taxon>
        <taxon>Culicidae</taxon>
        <taxon>Anophelinae</taxon>
        <taxon>Anopheles</taxon>
    </lineage>
</organism>
<dbReference type="VEuPathDB" id="VectorBase:AALB20_032921"/>
<dbReference type="EC" id="2.7.11.1" evidence="1"/>
<evidence type="ECO:0000256" key="6">
    <source>
        <dbReference type="ARBA" id="ARBA00022840"/>
    </source>
</evidence>
<comment type="catalytic activity">
    <reaction evidence="8">
        <text>L-seryl-[protein] + ATP = O-phospho-L-seryl-[protein] + ADP + H(+)</text>
        <dbReference type="Rhea" id="RHEA:17989"/>
        <dbReference type="Rhea" id="RHEA-COMP:9863"/>
        <dbReference type="Rhea" id="RHEA-COMP:11604"/>
        <dbReference type="ChEBI" id="CHEBI:15378"/>
        <dbReference type="ChEBI" id="CHEBI:29999"/>
        <dbReference type="ChEBI" id="CHEBI:30616"/>
        <dbReference type="ChEBI" id="CHEBI:83421"/>
        <dbReference type="ChEBI" id="CHEBI:456216"/>
        <dbReference type="EC" id="2.7.11.1"/>
    </reaction>
</comment>
<dbReference type="PROSITE" id="PS50032">
    <property type="entry name" value="KA1"/>
    <property type="match status" value="1"/>
</dbReference>
<evidence type="ECO:0000256" key="5">
    <source>
        <dbReference type="ARBA" id="ARBA00022777"/>
    </source>
</evidence>
<protein>
    <recommendedName>
        <fullName evidence="1">non-specific serine/threonine protein kinase</fullName>
        <ecNumber evidence="1">2.7.11.1</ecNumber>
    </recommendedName>
</protein>
<evidence type="ECO:0000256" key="8">
    <source>
        <dbReference type="ARBA" id="ARBA00048679"/>
    </source>
</evidence>
<reference evidence="11 12" key="1">
    <citation type="journal article" date="2017" name="G3 (Bethesda)">
        <title>The Physical Genome Mapping of Anopheles albimanus Corrected Scaffold Misassemblies and Identified Interarm Rearrangements in Genus Anopheles.</title>
        <authorList>
            <person name="Artemov G.N."/>
            <person name="Peery A.N."/>
            <person name="Jiang X."/>
            <person name="Tu Z."/>
            <person name="Stegniy V.N."/>
            <person name="Sharakhova M.V."/>
            <person name="Sharakhov I.V."/>
        </authorList>
    </citation>
    <scope>NUCLEOTIDE SEQUENCE [LARGE SCALE GENOMIC DNA]</scope>
    <source>
        <strain evidence="11 12">ALBI9_A</strain>
    </source>
</reference>
<sequence length="337" mass="36239">MKTTSPRLPDEIMAEIRSVLDKNNCDYEQRERFVLLCVHGDPNTDSLVQWEIEVCKLPRLSLNGVRFKRISGTSIGFKNIASKIAYDLQYHSVGSDTAQDDDDDRDDGGDHEDDVDVDADDNKGGGTGRRGGGNGGGDNGSGGGAGGGSVAATDGGTRTGQQQQQQQHRQHHDDNSDRGSGVGEGTRSGETREQDRDRRETRRWSEGGVKDQCDKKKGTKGGGARKTLDVALLMEGRTTIGRSKPSNSSSSSGSNKRWSMVVVDGDRSSFRGSKDKDKAHQQRRFTQTDNITITSTTTDDTTPAGSNGVVVVVPEGGPEKNAGYNSIFASLLRTTTL</sequence>
<dbReference type="STRING" id="7167.A0A182FUA5"/>
<evidence type="ECO:0000256" key="7">
    <source>
        <dbReference type="ARBA" id="ARBA00047899"/>
    </source>
</evidence>
<name>A0A182FUA5_ANOAL</name>
<feature type="compositionally biased region" description="Low complexity" evidence="9">
    <location>
        <begin position="150"/>
        <end position="167"/>
    </location>
</feature>
<dbReference type="InterPro" id="IPR001772">
    <property type="entry name" value="KA1_dom"/>
</dbReference>
<keyword evidence="3" id="KW-0808">Transferase</keyword>
<feature type="compositionally biased region" description="Low complexity" evidence="9">
    <location>
        <begin position="241"/>
        <end position="259"/>
    </location>
</feature>
<dbReference type="Gene3D" id="3.30.310.80">
    <property type="entry name" value="Kinase associated domain 1, KA1"/>
    <property type="match status" value="1"/>
</dbReference>